<proteinExistence type="predicted"/>
<evidence type="ECO:0000313" key="3">
    <source>
        <dbReference type="Proteomes" id="UP000383122"/>
    </source>
</evidence>
<accession>A0A5E5A5G0</accession>
<sequence length="50" mass="5435">MKLLHNLMPYILAAAYGAFLKLVGIAAAPSWEFFAAVAFALGFYIAGRTR</sequence>
<name>A0A5E5A5G0_9BURK</name>
<dbReference type="Proteomes" id="UP000383122">
    <property type="component" value="Unassembled WGS sequence"/>
</dbReference>
<keyword evidence="1" id="KW-0812">Transmembrane</keyword>
<keyword evidence="1" id="KW-1133">Transmembrane helix</keyword>
<dbReference type="RefSeq" id="WP_174990981.1">
    <property type="nucleotide sequence ID" value="NZ_CABPSP010000009.1"/>
</dbReference>
<dbReference type="AlphaFoldDB" id="A0A5E5A5G0"/>
<protein>
    <submittedName>
        <fullName evidence="2">Uncharacterized protein</fullName>
    </submittedName>
</protein>
<gene>
    <name evidence="2" type="ORF">PAN31117_03124</name>
</gene>
<evidence type="ECO:0000256" key="1">
    <source>
        <dbReference type="SAM" id="Phobius"/>
    </source>
</evidence>
<dbReference type="EMBL" id="CABPSP010000009">
    <property type="protein sequence ID" value="VVE68891.1"/>
    <property type="molecule type" value="Genomic_DNA"/>
</dbReference>
<keyword evidence="1" id="KW-0472">Membrane</keyword>
<organism evidence="2 3">
    <name type="scientific">Pandoraea anapnoica</name>
    <dbReference type="NCBI Taxonomy" id="2508301"/>
    <lineage>
        <taxon>Bacteria</taxon>
        <taxon>Pseudomonadati</taxon>
        <taxon>Pseudomonadota</taxon>
        <taxon>Betaproteobacteria</taxon>
        <taxon>Burkholderiales</taxon>
        <taxon>Burkholderiaceae</taxon>
        <taxon>Pandoraea</taxon>
    </lineage>
</organism>
<keyword evidence="3" id="KW-1185">Reference proteome</keyword>
<reference evidence="2 3" key="1">
    <citation type="submission" date="2019-08" db="EMBL/GenBank/DDBJ databases">
        <authorList>
            <person name="Peeters C."/>
        </authorList>
    </citation>
    <scope>NUCLEOTIDE SEQUENCE [LARGE SCALE GENOMIC DNA]</scope>
    <source>
        <strain evidence="2 3">LMG 31117</strain>
    </source>
</reference>
<feature type="transmembrane region" description="Helical" evidence="1">
    <location>
        <begin position="31"/>
        <end position="47"/>
    </location>
</feature>
<evidence type="ECO:0000313" key="2">
    <source>
        <dbReference type="EMBL" id="VVE68891.1"/>
    </source>
</evidence>